<evidence type="ECO:0000313" key="2">
    <source>
        <dbReference type="EMBL" id="GBR77102.1"/>
    </source>
</evidence>
<feature type="non-terminal residue" evidence="2">
    <location>
        <position position="1"/>
    </location>
</feature>
<dbReference type="AlphaFoldDB" id="A0A388TJA5"/>
<dbReference type="Proteomes" id="UP000275925">
    <property type="component" value="Unassembled WGS sequence"/>
</dbReference>
<organism evidence="2 3">
    <name type="scientific">Candidatus Termititenax persephonae</name>
    <dbReference type="NCBI Taxonomy" id="2218525"/>
    <lineage>
        <taxon>Bacteria</taxon>
        <taxon>Bacillati</taxon>
        <taxon>Candidatus Margulisiibacteriota</taxon>
        <taxon>Candidatus Termititenacia</taxon>
        <taxon>Candidatus Termititenacales</taxon>
        <taxon>Candidatus Termititenacaceae</taxon>
        <taxon>Candidatus Termititenax</taxon>
    </lineage>
</organism>
<accession>A0A388TJA5</accession>
<dbReference type="EMBL" id="BGZO01000105">
    <property type="protein sequence ID" value="GBR77102.1"/>
    <property type="molecule type" value="Genomic_DNA"/>
</dbReference>
<protein>
    <submittedName>
        <fullName evidence="2">Uncharacterized protein</fullName>
    </submittedName>
</protein>
<sequence length="294" mass="33146">PTENSFGQIWQGIKTTVQQAAKSLSDIFTEVNAGHKTPEKAKGESDQIIAETKQEITETVKKVEIAAAFTPEEITRLQAEAKRIDDFQKITDIWHEAIRQADKTRAAPYSKDSFAQARDALEAAAGQINEIVNAPAEADPSGTEAKYADDDHIRTTANVLTDGLHKHRQELQDEINQQTKQEEEQRAEEARRAAANEAEKIAAQKYQTLLAAFNGRLLGDSYGFRLRNYESYGQEGSRYSPQEYLAIIKDLEAHYRKIGLRTSEQKIAELISIEDDIRIFCELAKLTDEARYTR</sequence>
<proteinExistence type="predicted"/>
<keyword evidence="1" id="KW-0175">Coiled coil</keyword>
<gene>
    <name evidence="2" type="ORF">NO2_1547</name>
</gene>
<comment type="caution">
    <text evidence="2">The sequence shown here is derived from an EMBL/GenBank/DDBJ whole genome shotgun (WGS) entry which is preliminary data.</text>
</comment>
<reference evidence="2 3" key="1">
    <citation type="journal article" date="2019" name="ISME J.">
        <title>Genome analyses of uncultured TG2/ZB3 bacteria in 'Margulisbacteria' specifically attached to ectosymbiotic spirochetes of protists in the termite gut.</title>
        <authorList>
            <person name="Utami Y.D."/>
            <person name="Kuwahara H."/>
            <person name="Igai K."/>
            <person name="Murakami T."/>
            <person name="Sugaya K."/>
            <person name="Morikawa T."/>
            <person name="Nagura Y."/>
            <person name="Yuki M."/>
            <person name="Deevong P."/>
            <person name="Inoue T."/>
            <person name="Kihara K."/>
            <person name="Lo N."/>
            <person name="Yamada A."/>
            <person name="Ohkuma M."/>
            <person name="Hongoh Y."/>
        </authorList>
    </citation>
    <scope>NUCLEOTIDE SEQUENCE [LARGE SCALE GENOMIC DNA]</scope>
    <source>
        <strain evidence="2">NkOx7-02</strain>
    </source>
</reference>
<evidence type="ECO:0000313" key="3">
    <source>
        <dbReference type="Proteomes" id="UP000275925"/>
    </source>
</evidence>
<name>A0A388TJA5_9BACT</name>
<evidence type="ECO:0000256" key="1">
    <source>
        <dbReference type="SAM" id="Coils"/>
    </source>
</evidence>
<feature type="coiled-coil region" evidence="1">
    <location>
        <begin position="164"/>
        <end position="204"/>
    </location>
</feature>
<keyword evidence="3" id="KW-1185">Reference proteome</keyword>